<feature type="region of interest" description="Disordered" evidence="1">
    <location>
        <begin position="69"/>
        <end position="103"/>
    </location>
</feature>
<gene>
    <name evidence="2" type="ORF">K8N75_11600</name>
</gene>
<evidence type="ECO:0000313" key="3">
    <source>
        <dbReference type="Proteomes" id="UP000825933"/>
    </source>
</evidence>
<dbReference type="EMBL" id="JAIOUQ010000014">
    <property type="protein sequence ID" value="MBZ2166681.1"/>
    <property type="molecule type" value="Genomic_DNA"/>
</dbReference>
<reference evidence="3" key="1">
    <citation type="journal article" date="2022" name="Microbiol. Resour. Announc.">
        <title>Draft Genome Sequence of a Methanogenic Archaeon from West Spitsbergen Permafrost.</title>
        <authorList>
            <person name="Trubitsyn V."/>
            <person name="Rivkina E."/>
            <person name="Shcherbakova V."/>
        </authorList>
    </citation>
    <scope>NUCLEOTIDE SEQUENCE [LARGE SCALE GENOMIC DNA]</scope>
    <source>
        <strain evidence="3">VT</strain>
    </source>
</reference>
<feature type="compositionally biased region" description="Basic and acidic residues" evidence="1">
    <location>
        <begin position="72"/>
        <end position="96"/>
    </location>
</feature>
<dbReference type="Proteomes" id="UP000825933">
    <property type="component" value="Unassembled WGS sequence"/>
</dbReference>
<dbReference type="RefSeq" id="WP_223792227.1">
    <property type="nucleotide sequence ID" value="NZ_JAIOUQ010000014.1"/>
</dbReference>
<keyword evidence="3" id="KW-1185">Reference proteome</keyword>
<organism evidence="2 3">
    <name type="scientific">Methanobacterium spitsbergense</name>
    <dbReference type="NCBI Taxonomy" id="2874285"/>
    <lineage>
        <taxon>Archaea</taxon>
        <taxon>Methanobacteriati</taxon>
        <taxon>Methanobacteriota</taxon>
        <taxon>Methanomada group</taxon>
        <taxon>Methanobacteria</taxon>
        <taxon>Methanobacteriales</taxon>
        <taxon>Methanobacteriaceae</taxon>
        <taxon>Methanobacterium</taxon>
    </lineage>
</organism>
<evidence type="ECO:0000313" key="2">
    <source>
        <dbReference type="EMBL" id="MBZ2166681.1"/>
    </source>
</evidence>
<evidence type="ECO:0000256" key="1">
    <source>
        <dbReference type="SAM" id="MobiDB-lite"/>
    </source>
</evidence>
<sequence length="103" mass="11431">MTDNNELSAIESKAGEILKGHNGVYLDKRLYAVLKKGFPGLTRKDFNKVLDSLLTSGYSMERGLIRPLTANEVEKQKKEEHESGKKAGKGASERPRLSTKRGI</sequence>
<comment type="caution">
    <text evidence="2">The sequence shown here is derived from an EMBL/GenBank/DDBJ whole genome shotgun (WGS) entry which is preliminary data.</text>
</comment>
<dbReference type="AlphaFoldDB" id="A0A8T5V470"/>
<accession>A0A8T5V470</accession>
<proteinExistence type="predicted"/>
<protein>
    <submittedName>
        <fullName evidence="2">Uncharacterized protein</fullName>
    </submittedName>
</protein>
<name>A0A8T5V470_9EURY</name>